<sequence length="292" mass="31333">MPLQYLRHSRLIHPAGHTGAITTITFSPDGRLLASGGLDGRVCVWQLSSGKLVAVCSGKSSVLSLVWLDSEGHLVCGMADGTIASVAIGAVFLKLDGFLAHRYPVEHFAYNGTHLASGAHREVKIWARASEGECSCWSFIADLPAPRRSSYTTSCDIIATSLHWTSGASHPSVLLVTYLSHGIVAFDGRTWARIGGTSVPGRIADASLTKDGRILAVSNMLTGFELFAVKGLIEVEPLFCFRQDVARGRPLPVRFVHGDHALISGTLHGDVNLWDVYSRGKQVLTVGSMCLP</sequence>
<dbReference type="SMART" id="SM00320">
    <property type="entry name" value="WD40"/>
    <property type="match status" value="4"/>
</dbReference>
<proteinExistence type="predicted"/>
<protein>
    <submittedName>
        <fullName evidence="4">WD40 repeat-like protein</fullName>
    </submittedName>
</protein>
<dbReference type="InterPro" id="IPR001680">
    <property type="entry name" value="WD40_rpt"/>
</dbReference>
<dbReference type="Gene3D" id="2.130.10.10">
    <property type="entry name" value="YVTN repeat-like/Quinoprotein amine dehydrogenase"/>
    <property type="match status" value="1"/>
</dbReference>
<organism evidence="4 5">
    <name type="scientific">Lentinus brumalis</name>
    <dbReference type="NCBI Taxonomy" id="2498619"/>
    <lineage>
        <taxon>Eukaryota</taxon>
        <taxon>Fungi</taxon>
        <taxon>Dikarya</taxon>
        <taxon>Basidiomycota</taxon>
        <taxon>Agaricomycotina</taxon>
        <taxon>Agaricomycetes</taxon>
        <taxon>Polyporales</taxon>
        <taxon>Polyporaceae</taxon>
        <taxon>Lentinus</taxon>
    </lineage>
</organism>
<dbReference type="SUPFAM" id="SSF50978">
    <property type="entry name" value="WD40 repeat-like"/>
    <property type="match status" value="1"/>
</dbReference>
<evidence type="ECO:0000256" key="1">
    <source>
        <dbReference type="ARBA" id="ARBA00022574"/>
    </source>
</evidence>
<dbReference type="Pfam" id="PF00400">
    <property type="entry name" value="WD40"/>
    <property type="match status" value="2"/>
</dbReference>
<accession>A0A371CIK6</accession>
<dbReference type="Proteomes" id="UP000256964">
    <property type="component" value="Unassembled WGS sequence"/>
</dbReference>
<keyword evidence="1 3" id="KW-0853">WD repeat</keyword>
<dbReference type="PANTHER" id="PTHR19848">
    <property type="entry name" value="WD40 REPEAT PROTEIN"/>
    <property type="match status" value="1"/>
</dbReference>
<dbReference type="PROSITE" id="PS50294">
    <property type="entry name" value="WD_REPEATS_REGION"/>
    <property type="match status" value="1"/>
</dbReference>
<gene>
    <name evidence="4" type="ORF">OH76DRAFT_1366693</name>
</gene>
<dbReference type="OrthoDB" id="2752061at2759"/>
<dbReference type="InterPro" id="IPR015943">
    <property type="entry name" value="WD40/YVTN_repeat-like_dom_sf"/>
</dbReference>
<keyword evidence="5" id="KW-1185">Reference proteome</keyword>
<evidence type="ECO:0000256" key="2">
    <source>
        <dbReference type="ARBA" id="ARBA00022737"/>
    </source>
</evidence>
<evidence type="ECO:0000256" key="3">
    <source>
        <dbReference type="PROSITE-ProRule" id="PRU00221"/>
    </source>
</evidence>
<evidence type="ECO:0000313" key="5">
    <source>
        <dbReference type="Proteomes" id="UP000256964"/>
    </source>
</evidence>
<dbReference type="PROSITE" id="PS50082">
    <property type="entry name" value="WD_REPEATS_2"/>
    <property type="match status" value="1"/>
</dbReference>
<evidence type="ECO:0000313" key="4">
    <source>
        <dbReference type="EMBL" id="RDX40103.1"/>
    </source>
</evidence>
<dbReference type="PANTHER" id="PTHR19848:SF8">
    <property type="entry name" value="F-BOX AND WD REPEAT DOMAIN CONTAINING 7"/>
    <property type="match status" value="1"/>
</dbReference>
<dbReference type="STRING" id="139420.A0A371CIK6"/>
<dbReference type="InterPro" id="IPR036322">
    <property type="entry name" value="WD40_repeat_dom_sf"/>
</dbReference>
<dbReference type="AlphaFoldDB" id="A0A371CIK6"/>
<feature type="repeat" description="WD" evidence="3">
    <location>
        <begin position="14"/>
        <end position="55"/>
    </location>
</feature>
<keyword evidence="2" id="KW-0677">Repeat</keyword>
<reference evidence="4 5" key="1">
    <citation type="journal article" date="2018" name="Biotechnol. Biofuels">
        <title>Integrative visual omics of the white-rot fungus Polyporus brumalis exposes the biotechnological potential of its oxidative enzymes for delignifying raw plant biomass.</title>
        <authorList>
            <person name="Miyauchi S."/>
            <person name="Rancon A."/>
            <person name="Drula E."/>
            <person name="Hage H."/>
            <person name="Chaduli D."/>
            <person name="Favel A."/>
            <person name="Grisel S."/>
            <person name="Henrissat B."/>
            <person name="Herpoel-Gimbert I."/>
            <person name="Ruiz-Duenas F.J."/>
            <person name="Chevret D."/>
            <person name="Hainaut M."/>
            <person name="Lin J."/>
            <person name="Wang M."/>
            <person name="Pangilinan J."/>
            <person name="Lipzen A."/>
            <person name="Lesage-Meessen L."/>
            <person name="Navarro D."/>
            <person name="Riley R."/>
            <person name="Grigoriev I.V."/>
            <person name="Zhou S."/>
            <person name="Raouche S."/>
            <person name="Rosso M.N."/>
        </authorList>
    </citation>
    <scope>NUCLEOTIDE SEQUENCE [LARGE SCALE GENOMIC DNA]</scope>
    <source>
        <strain evidence="4 5">BRFM 1820</strain>
    </source>
</reference>
<dbReference type="EMBL" id="KZ857587">
    <property type="protein sequence ID" value="RDX40103.1"/>
    <property type="molecule type" value="Genomic_DNA"/>
</dbReference>
<name>A0A371CIK6_9APHY</name>